<protein>
    <submittedName>
        <fullName evidence="2">Uncharacterized protein</fullName>
    </submittedName>
</protein>
<feature type="non-terminal residue" evidence="2">
    <location>
        <position position="1"/>
    </location>
</feature>
<dbReference type="EMBL" id="CADCVO010000331">
    <property type="protein sequence ID" value="CAA9497789.1"/>
    <property type="molecule type" value="Genomic_DNA"/>
</dbReference>
<feature type="compositionally biased region" description="Basic residues" evidence="1">
    <location>
        <begin position="1"/>
        <end position="32"/>
    </location>
</feature>
<organism evidence="2">
    <name type="scientific">uncultured Solirubrobacteraceae bacterium</name>
    <dbReference type="NCBI Taxonomy" id="1162706"/>
    <lineage>
        <taxon>Bacteria</taxon>
        <taxon>Bacillati</taxon>
        <taxon>Actinomycetota</taxon>
        <taxon>Thermoleophilia</taxon>
        <taxon>Solirubrobacterales</taxon>
        <taxon>Solirubrobacteraceae</taxon>
        <taxon>environmental samples</taxon>
    </lineage>
</organism>
<reference evidence="2" key="1">
    <citation type="submission" date="2020-02" db="EMBL/GenBank/DDBJ databases">
        <authorList>
            <person name="Meier V. D."/>
        </authorList>
    </citation>
    <scope>NUCLEOTIDE SEQUENCE</scope>
    <source>
        <strain evidence="2">AVDCRST_MAG13</strain>
    </source>
</reference>
<feature type="region of interest" description="Disordered" evidence="1">
    <location>
        <begin position="1"/>
        <end position="62"/>
    </location>
</feature>
<evidence type="ECO:0000313" key="2">
    <source>
        <dbReference type="EMBL" id="CAA9497789.1"/>
    </source>
</evidence>
<feature type="non-terminal residue" evidence="2">
    <location>
        <position position="62"/>
    </location>
</feature>
<proteinExistence type="predicted"/>
<gene>
    <name evidence="2" type="ORF">AVDCRST_MAG13-2077</name>
</gene>
<sequence>GARPSRRRQPGLAHRAPRRAHRRGLRGLRRLPPHVLVHQPPARARGGRARAARAAQRPSSAL</sequence>
<evidence type="ECO:0000256" key="1">
    <source>
        <dbReference type="SAM" id="MobiDB-lite"/>
    </source>
</evidence>
<feature type="compositionally biased region" description="Low complexity" evidence="1">
    <location>
        <begin position="52"/>
        <end position="62"/>
    </location>
</feature>
<accession>A0A6J4SN70</accession>
<dbReference type="AlphaFoldDB" id="A0A6J4SN70"/>
<name>A0A6J4SN70_9ACTN</name>